<keyword evidence="4" id="KW-1185">Reference proteome</keyword>
<accession>A0AAE3TCM6</accession>
<dbReference type="GO" id="GO:0006352">
    <property type="term" value="P:DNA-templated transcription initiation"/>
    <property type="evidence" value="ECO:0007669"/>
    <property type="project" value="InterPro"/>
</dbReference>
<dbReference type="InterPro" id="IPR046531">
    <property type="entry name" value="DUF6596"/>
</dbReference>
<dbReference type="Gene3D" id="1.10.10.10">
    <property type="entry name" value="Winged helix-like DNA-binding domain superfamily/Winged helix DNA-binding domain"/>
    <property type="match status" value="1"/>
</dbReference>
<dbReference type="InterPro" id="IPR013324">
    <property type="entry name" value="RNA_pol_sigma_r3/r4-like"/>
</dbReference>
<sequence>MAEKTHSNNELLSHLFRVEYSKMTAVLCRHFGLNQIEIAEDIASETFLKASEVWVINGIPENPTAWLYTVAKNKTKDYLKRVKIIETKIKETIRTNDFLRTEVFIQSEQDFDFRQQTITDSQLAMIFAVCNPAISTESQICLALQILCGFSVEEIADAFLAKTETIKKRLLRARTKLRKDNFQINVLLETTIKSRIDTVLRTLYLLFNEGYFSKSNNNLIRKDLCSEAIRLALVLTENPLTNTPQTNALLALMCFQSSRFDARIKDTGETILFEQQDKNLWDKELIEKGNYYLVNACSVNEISKYHLEAAIAYWHTTPTNKKKWEHILKLYNDLILIEYSPMTALNRTFAFAKVYGNERAIKEAEKLNLNENNYYHSLLGYLYSTVDAEKAIAHYNKAISHTKSKTEKKTLMKEIERLNKKRNSS</sequence>
<dbReference type="Proteomes" id="UP001221302">
    <property type="component" value="Unassembled WGS sequence"/>
</dbReference>
<dbReference type="RefSeq" id="WP_321536354.1">
    <property type="nucleotide sequence ID" value="NZ_JARGDL010000015.1"/>
</dbReference>
<evidence type="ECO:0000313" key="4">
    <source>
        <dbReference type="Proteomes" id="UP001221302"/>
    </source>
</evidence>
<feature type="domain" description="RNA polymerase sigma-70 region 2" evidence="1">
    <location>
        <begin position="27"/>
        <end position="81"/>
    </location>
</feature>
<dbReference type="InterPro" id="IPR007627">
    <property type="entry name" value="RNA_pol_sigma70_r2"/>
</dbReference>
<dbReference type="Pfam" id="PF04542">
    <property type="entry name" value="Sigma70_r2"/>
    <property type="match status" value="1"/>
</dbReference>
<dbReference type="SUPFAM" id="SSF88946">
    <property type="entry name" value="Sigma2 domain of RNA polymerase sigma factors"/>
    <property type="match status" value="1"/>
</dbReference>
<comment type="caution">
    <text evidence="3">The sequence shown here is derived from an EMBL/GenBank/DDBJ whole genome shotgun (WGS) entry which is preliminary data.</text>
</comment>
<gene>
    <name evidence="3" type="ORF">P0M35_10505</name>
</gene>
<dbReference type="PANTHER" id="PTHR47756:SF2">
    <property type="entry name" value="BLL6612 PROTEIN"/>
    <property type="match status" value="1"/>
</dbReference>
<organism evidence="3 4">
    <name type="scientific">Stygiobacter electus</name>
    <dbReference type="NCBI Taxonomy" id="3032292"/>
    <lineage>
        <taxon>Bacteria</taxon>
        <taxon>Pseudomonadati</taxon>
        <taxon>Ignavibacteriota</taxon>
        <taxon>Ignavibacteria</taxon>
        <taxon>Ignavibacteriales</taxon>
        <taxon>Melioribacteraceae</taxon>
        <taxon>Stygiobacter</taxon>
    </lineage>
</organism>
<dbReference type="SUPFAM" id="SSF88659">
    <property type="entry name" value="Sigma3 and sigma4 domains of RNA polymerase sigma factors"/>
    <property type="match status" value="1"/>
</dbReference>
<feature type="domain" description="DUF6596" evidence="2">
    <location>
        <begin position="195"/>
        <end position="296"/>
    </location>
</feature>
<dbReference type="PANTHER" id="PTHR47756">
    <property type="entry name" value="BLL6612 PROTEIN-RELATED"/>
    <property type="match status" value="1"/>
</dbReference>
<evidence type="ECO:0000313" key="3">
    <source>
        <dbReference type="EMBL" id="MDF1612583.1"/>
    </source>
</evidence>
<dbReference type="GO" id="GO:0003700">
    <property type="term" value="F:DNA-binding transcription factor activity"/>
    <property type="evidence" value="ECO:0007669"/>
    <property type="project" value="InterPro"/>
</dbReference>
<evidence type="ECO:0000259" key="2">
    <source>
        <dbReference type="Pfam" id="PF20239"/>
    </source>
</evidence>
<protein>
    <submittedName>
        <fullName evidence="3">Sigma-70 family RNA polymerase sigma factor</fullName>
    </submittedName>
</protein>
<dbReference type="InterPro" id="IPR014284">
    <property type="entry name" value="RNA_pol_sigma-70_dom"/>
</dbReference>
<dbReference type="InterPro" id="IPR036388">
    <property type="entry name" value="WH-like_DNA-bd_sf"/>
</dbReference>
<name>A0AAE3TCM6_9BACT</name>
<dbReference type="Pfam" id="PF20239">
    <property type="entry name" value="DUF6596"/>
    <property type="match status" value="1"/>
</dbReference>
<dbReference type="EMBL" id="JARGDL010000015">
    <property type="protein sequence ID" value="MDF1612583.1"/>
    <property type="molecule type" value="Genomic_DNA"/>
</dbReference>
<evidence type="ECO:0000259" key="1">
    <source>
        <dbReference type="Pfam" id="PF04542"/>
    </source>
</evidence>
<dbReference type="NCBIfam" id="TIGR02937">
    <property type="entry name" value="sigma70-ECF"/>
    <property type="match status" value="1"/>
</dbReference>
<dbReference type="InterPro" id="IPR013325">
    <property type="entry name" value="RNA_pol_sigma_r2"/>
</dbReference>
<dbReference type="Gene3D" id="1.10.1740.10">
    <property type="match status" value="1"/>
</dbReference>
<proteinExistence type="predicted"/>
<dbReference type="AlphaFoldDB" id="A0AAE3TCM6"/>
<reference evidence="3" key="1">
    <citation type="submission" date="2023-03" db="EMBL/GenBank/DDBJ databases">
        <title>Stygiobacter electus gen. nov., sp. nov., facultatively anaerobic thermotolerant bacterium of the class Ignavibacteria from a well of Yessentuki mineral water deposit.</title>
        <authorList>
            <person name="Podosokorskaya O.A."/>
            <person name="Elcheninov A.G."/>
            <person name="Petrova N.F."/>
            <person name="Zavarzina D.G."/>
            <person name="Kublanov I.V."/>
            <person name="Merkel A.Y."/>
        </authorList>
    </citation>
    <scope>NUCLEOTIDE SEQUENCE</scope>
    <source>
        <strain evidence="3">09-Me</strain>
    </source>
</reference>